<feature type="transmembrane region" description="Helical" evidence="1">
    <location>
        <begin position="144"/>
        <end position="165"/>
    </location>
</feature>
<keyword evidence="1" id="KW-0472">Membrane</keyword>
<dbReference type="Gene3D" id="1.20.120.1200">
    <property type="entry name" value="NADH-ubiquinone/plastoquinone oxidoreductase chain 6, subunit NuoJ"/>
    <property type="match status" value="1"/>
</dbReference>
<dbReference type="PANTHER" id="PTHR33269">
    <property type="entry name" value="NADH-UBIQUINONE OXIDOREDUCTASE CHAIN 6"/>
    <property type="match status" value="1"/>
</dbReference>
<dbReference type="Pfam" id="PF00499">
    <property type="entry name" value="Oxidored_q3"/>
    <property type="match status" value="1"/>
</dbReference>
<dbReference type="GO" id="GO:0008137">
    <property type="term" value="F:NADH dehydrogenase (ubiquinone) activity"/>
    <property type="evidence" value="ECO:0007669"/>
    <property type="project" value="UniProtKB-UniRule"/>
</dbReference>
<proteinExistence type="inferred from homology"/>
<dbReference type="GO" id="GO:0005886">
    <property type="term" value="C:plasma membrane"/>
    <property type="evidence" value="ECO:0007669"/>
    <property type="project" value="UniProtKB-SubCell"/>
</dbReference>
<keyword evidence="3" id="KW-0560">Oxidoreductase</keyword>
<dbReference type="KEGG" id="orz:FNH13_04685"/>
<keyword evidence="1" id="KW-0874">Quinone</keyword>
<dbReference type="RefSeq" id="WP_143782404.1">
    <property type="nucleotide sequence ID" value="NZ_CP041616.1"/>
</dbReference>
<evidence type="ECO:0000256" key="1">
    <source>
        <dbReference type="RuleBase" id="RU004429"/>
    </source>
</evidence>
<dbReference type="InterPro" id="IPR001457">
    <property type="entry name" value="NADH_UbQ/plastoQ_OxRdtase_su6"/>
</dbReference>
<keyword evidence="1" id="KW-0812">Transmembrane</keyword>
<protein>
    <recommendedName>
        <fullName evidence="1">NADH-quinone oxidoreductase subunit J</fullName>
        <ecNumber evidence="1">7.1.1.-</ecNumber>
    </recommendedName>
</protein>
<evidence type="ECO:0000256" key="2">
    <source>
        <dbReference type="SAM" id="MobiDB-lite"/>
    </source>
</evidence>
<evidence type="ECO:0000313" key="3">
    <source>
        <dbReference type="EMBL" id="QDO87727.1"/>
    </source>
</evidence>
<dbReference type="AlphaFoldDB" id="A0A516G876"/>
<keyword evidence="4" id="KW-1185">Reference proteome</keyword>
<keyword evidence="1" id="KW-0520">NAD</keyword>
<dbReference type="PANTHER" id="PTHR33269:SF19">
    <property type="entry name" value="NADH-QUINONE OXIDOREDUCTASE SUBUNIT J"/>
    <property type="match status" value="1"/>
</dbReference>
<reference evidence="3 4" key="1">
    <citation type="submission" date="2019-07" db="EMBL/GenBank/DDBJ databases">
        <title>complete genome sequencing of Ornithinimicrobium sp. H23M54.</title>
        <authorList>
            <person name="Bae J.-W."/>
            <person name="Lee S.-Y."/>
        </authorList>
    </citation>
    <scope>NUCLEOTIDE SEQUENCE [LARGE SCALE GENOMIC DNA]</scope>
    <source>
        <strain evidence="3 4">H23M54</strain>
    </source>
</reference>
<feature type="transmembrane region" description="Helical" evidence="1">
    <location>
        <begin position="95"/>
        <end position="113"/>
    </location>
</feature>
<dbReference type="EC" id="7.1.1.-" evidence="1"/>
<dbReference type="NCBIfam" id="NF005165">
    <property type="entry name" value="PRK06638.1-5"/>
    <property type="match status" value="1"/>
</dbReference>
<feature type="transmembrane region" description="Helical" evidence="1">
    <location>
        <begin position="6"/>
        <end position="25"/>
    </location>
</feature>
<organism evidence="3 4">
    <name type="scientific">Ornithinimicrobium ciconiae</name>
    <dbReference type="NCBI Taxonomy" id="2594265"/>
    <lineage>
        <taxon>Bacteria</taxon>
        <taxon>Bacillati</taxon>
        <taxon>Actinomycetota</taxon>
        <taxon>Actinomycetes</taxon>
        <taxon>Micrococcales</taxon>
        <taxon>Ornithinimicrobiaceae</taxon>
        <taxon>Ornithinimicrobium</taxon>
    </lineage>
</organism>
<dbReference type="GO" id="GO:0016491">
    <property type="term" value="F:oxidoreductase activity"/>
    <property type="evidence" value="ECO:0007669"/>
    <property type="project" value="UniProtKB-KW"/>
</dbReference>
<comment type="similarity">
    <text evidence="1">Belongs to the complex I subunit 6 family.</text>
</comment>
<comment type="function">
    <text evidence="1">NDH-1 shuttles electrons from NADH, via FMN and iron-sulfur (Fe-S) centers, to quinones in the respiratory chain. Couples the redox reaction to proton translocation (for every two electrons transferred, four hydrogen ions are translocated across the cytoplasmic membrane), and thus conserves the redox energy in a proton gradient.</text>
</comment>
<dbReference type="InterPro" id="IPR042106">
    <property type="entry name" value="Nuo/plastoQ_OxRdtase_6_NuoJ"/>
</dbReference>
<evidence type="ECO:0000313" key="4">
    <source>
        <dbReference type="Proteomes" id="UP000315395"/>
    </source>
</evidence>
<gene>
    <name evidence="3" type="ORF">FNH13_04685</name>
</gene>
<dbReference type="EMBL" id="CP041616">
    <property type="protein sequence ID" value="QDO87727.1"/>
    <property type="molecule type" value="Genomic_DNA"/>
</dbReference>
<comment type="catalytic activity">
    <reaction evidence="1">
        <text>a quinone + NADH + 5 H(+)(in) = a quinol + NAD(+) + 4 H(+)(out)</text>
        <dbReference type="Rhea" id="RHEA:57888"/>
        <dbReference type="ChEBI" id="CHEBI:15378"/>
        <dbReference type="ChEBI" id="CHEBI:24646"/>
        <dbReference type="ChEBI" id="CHEBI:57540"/>
        <dbReference type="ChEBI" id="CHEBI:57945"/>
        <dbReference type="ChEBI" id="CHEBI:132124"/>
    </reaction>
</comment>
<comment type="subcellular location">
    <subcellularLocation>
        <location evidence="1">Cell membrane</location>
        <topology evidence="1">Multi-pass membrane protein</topology>
    </subcellularLocation>
</comment>
<feature type="compositionally biased region" description="Low complexity" evidence="2">
    <location>
        <begin position="262"/>
        <end position="277"/>
    </location>
</feature>
<feature type="transmembrane region" description="Helical" evidence="1">
    <location>
        <begin position="55"/>
        <end position="75"/>
    </location>
</feature>
<dbReference type="OrthoDB" id="13239at2"/>
<feature type="transmembrane region" description="Helical" evidence="1">
    <location>
        <begin position="32"/>
        <end position="49"/>
    </location>
</feature>
<keyword evidence="1" id="KW-1133">Transmembrane helix</keyword>
<dbReference type="Proteomes" id="UP000315395">
    <property type="component" value="Chromosome"/>
</dbReference>
<keyword evidence="1" id="KW-1003">Cell membrane</keyword>
<dbReference type="GO" id="GO:0048038">
    <property type="term" value="F:quinone binding"/>
    <property type="evidence" value="ECO:0007669"/>
    <property type="project" value="UniProtKB-UniRule"/>
</dbReference>
<feature type="region of interest" description="Disordered" evidence="2">
    <location>
        <begin position="234"/>
        <end position="277"/>
    </location>
</feature>
<sequence>MSGGEALLFWVLGPVCVLGALGLLFARKAVHAAMAMALVMVGLGIFYIAQYAEFVGIIQIFVYSGAVMMLFLFVVMTVGTESSVSPFETISGQRVWAWTFGLLFLAVAMYGVGRVSFPEPVGLEAVQAEGTVTALAREIFSRQVFSFEVLGSLLVIAVMGAMVLAHRERLVPRATQRDLAAQRVRDNTFVAGKPAPGVYARHNASDTPALLPDGTPAAVSVPRVLVARGQMAAVPYRGSDPTGDAPDTELADAPSAADRGTPDASTSDTSTSQGEQA</sequence>
<accession>A0A516G876</accession>
<name>A0A516G876_9MICO</name>